<feature type="compositionally biased region" description="Low complexity" evidence="1">
    <location>
        <begin position="35"/>
        <end position="51"/>
    </location>
</feature>
<evidence type="ECO:0000256" key="1">
    <source>
        <dbReference type="SAM" id="MobiDB-lite"/>
    </source>
</evidence>
<dbReference type="HOGENOM" id="CLU_2121271_0_0_1"/>
<protein>
    <submittedName>
        <fullName evidence="2">Uncharacterized protein</fullName>
    </submittedName>
</protein>
<proteinExistence type="predicted"/>
<feature type="region of interest" description="Disordered" evidence="1">
    <location>
        <begin position="30"/>
        <end position="51"/>
    </location>
</feature>
<dbReference type="Proteomes" id="UP000027222">
    <property type="component" value="Unassembled WGS sequence"/>
</dbReference>
<sequence>MMVRLFRPLAIVRVGVNTDELRVFVVFSRPPSPPSSLSLRPDAPAPPASALSKRPHDYFHYIGLTRPRSCTCASGGTPVSQSSAATCGSTSCTCTAWVHFHAAFVSFYTHEYMF</sequence>
<gene>
    <name evidence="2" type="ORF">GALMADRAFT_253681</name>
</gene>
<accession>A0A067SLX6</accession>
<evidence type="ECO:0000313" key="3">
    <source>
        <dbReference type="Proteomes" id="UP000027222"/>
    </source>
</evidence>
<evidence type="ECO:0000313" key="2">
    <source>
        <dbReference type="EMBL" id="KDR71896.1"/>
    </source>
</evidence>
<reference evidence="3" key="1">
    <citation type="journal article" date="2014" name="Proc. Natl. Acad. Sci. U.S.A.">
        <title>Extensive sampling of basidiomycete genomes demonstrates inadequacy of the white-rot/brown-rot paradigm for wood decay fungi.</title>
        <authorList>
            <person name="Riley R."/>
            <person name="Salamov A.A."/>
            <person name="Brown D.W."/>
            <person name="Nagy L.G."/>
            <person name="Floudas D."/>
            <person name="Held B.W."/>
            <person name="Levasseur A."/>
            <person name="Lombard V."/>
            <person name="Morin E."/>
            <person name="Otillar R."/>
            <person name="Lindquist E.A."/>
            <person name="Sun H."/>
            <person name="LaButti K.M."/>
            <person name="Schmutz J."/>
            <person name="Jabbour D."/>
            <person name="Luo H."/>
            <person name="Baker S.E."/>
            <person name="Pisabarro A.G."/>
            <person name="Walton J.D."/>
            <person name="Blanchette R.A."/>
            <person name="Henrissat B."/>
            <person name="Martin F."/>
            <person name="Cullen D."/>
            <person name="Hibbett D.S."/>
            <person name="Grigoriev I.V."/>
        </authorList>
    </citation>
    <scope>NUCLEOTIDE SEQUENCE [LARGE SCALE GENOMIC DNA]</scope>
    <source>
        <strain evidence="3">CBS 339.88</strain>
    </source>
</reference>
<keyword evidence="3" id="KW-1185">Reference proteome</keyword>
<dbReference type="EMBL" id="KL142391">
    <property type="protein sequence ID" value="KDR71896.1"/>
    <property type="molecule type" value="Genomic_DNA"/>
</dbReference>
<dbReference type="AlphaFoldDB" id="A0A067SLX6"/>
<name>A0A067SLX6_GALM3</name>
<organism evidence="2 3">
    <name type="scientific">Galerina marginata (strain CBS 339.88)</name>
    <dbReference type="NCBI Taxonomy" id="685588"/>
    <lineage>
        <taxon>Eukaryota</taxon>
        <taxon>Fungi</taxon>
        <taxon>Dikarya</taxon>
        <taxon>Basidiomycota</taxon>
        <taxon>Agaricomycotina</taxon>
        <taxon>Agaricomycetes</taxon>
        <taxon>Agaricomycetidae</taxon>
        <taxon>Agaricales</taxon>
        <taxon>Agaricineae</taxon>
        <taxon>Strophariaceae</taxon>
        <taxon>Galerina</taxon>
    </lineage>
</organism>